<dbReference type="AlphaFoldDB" id="A0A179EZ56"/>
<gene>
    <name evidence="2" type="ORF">VFPBJ_11695</name>
</gene>
<dbReference type="EMBL" id="LSBH01000055">
    <property type="protein sequence ID" value="OAQ58290.1"/>
    <property type="molecule type" value="Genomic_DNA"/>
</dbReference>
<evidence type="ECO:0000256" key="1">
    <source>
        <dbReference type="SAM" id="MobiDB-lite"/>
    </source>
</evidence>
<accession>A0A179EZ56</accession>
<name>A0A179EZ56_PURLI</name>
<dbReference type="Proteomes" id="UP000078240">
    <property type="component" value="Unassembled WGS sequence"/>
</dbReference>
<proteinExistence type="predicted"/>
<feature type="region of interest" description="Disordered" evidence="1">
    <location>
        <begin position="217"/>
        <end position="239"/>
    </location>
</feature>
<protein>
    <submittedName>
        <fullName evidence="2">Uncharacterized protein</fullName>
    </submittedName>
</protein>
<reference evidence="2 3" key="1">
    <citation type="submission" date="2016-01" db="EMBL/GenBank/DDBJ databases">
        <title>Biosynthesis of antibiotic leucinostatins and their inhibition on Phytophthora in bio-control Purpureocillium lilacinum.</title>
        <authorList>
            <person name="Wang G."/>
            <person name="Liu Z."/>
            <person name="Lin R."/>
            <person name="Li E."/>
            <person name="Mao Z."/>
            <person name="Ling J."/>
            <person name="Yin W."/>
            <person name="Xie B."/>
        </authorList>
    </citation>
    <scope>NUCLEOTIDE SEQUENCE [LARGE SCALE GENOMIC DNA]</scope>
    <source>
        <strain evidence="2">PLBJ-1</strain>
    </source>
</reference>
<feature type="compositionally biased region" description="Low complexity" evidence="1">
    <location>
        <begin position="217"/>
        <end position="231"/>
    </location>
</feature>
<organism evidence="2 3">
    <name type="scientific">Purpureocillium lilacinum</name>
    <name type="common">Paecilomyces lilacinus</name>
    <dbReference type="NCBI Taxonomy" id="33203"/>
    <lineage>
        <taxon>Eukaryota</taxon>
        <taxon>Fungi</taxon>
        <taxon>Dikarya</taxon>
        <taxon>Ascomycota</taxon>
        <taxon>Pezizomycotina</taxon>
        <taxon>Sordariomycetes</taxon>
        <taxon>Hypocreomycetidae</taxon>
        <taxon>Hypocreales</taxon>
        <taxon>Ophiocordycipitaceae</taxon>
        <taxon>Purpureocillium</taxon>
    </lineage>
</organism>
<comment type="caution">
    <text evidence="2">The sequence shown here is derived from an EMBL/GenBank/DDBJ whole genome shotgun (WGS) entry which is preliminary data.</text>
</comment>
<evidence type="ECO:0000313" key="2">
    <source>
        <dbReference type="EMBL" id="OAQ58290.1"/>
    </source>
</evidence>
<evidence type="ECO:0000313" key="3">
    <source>
        <dbReference type="Proteomes" id="UP000078240"/>
    </source>
</evidence>
<sequence>MVKPLHSGPVTDLMDTSTTVSEVPVWQPRAVAALQHIVASCRERPKDSLYLEMRNRKYELWRQFGSNQLGRYVREPWCVLTVRFARPEPLLARMRDLPKRLTGSLMAWLWVSPEPKTLWDGCPTACTCVLLLAGVPASYSVRRVVDLMRLYDDATPDRPSRQSDDVCDWWMQPLADDIDFDQWYGDHNHLLLNVQRALEVRPGDRITVYSVGQRQSVSTTRTYPSPPYSSSGNECLGGRQPLQDLHVNLA</sequence>